<keyword evidence="1" id="KW-0812">Transmembrane</keyword>
<evidence type="ECO:0000313" key="4">
    <source>
        <dbReference type="Proteomes" id="UP000539642"/>
    </source>
</evidence>
<keyword evidence="1" id="KW-0472">Membrane</keyword>
<dbReference type="SMART" id="SM00257">
    <property type="entry name" value="LysM"/>
    <property type="match status" value="2"/>
</dbReference>
<dbReference type="InterPro" id="IPR036779">
    <property type="entry name" value="LysM_dom_sf"/>
</dbReference>
<evidence type="ECO:0000256" key="1">
    <source>
        <dbReference type="SAM" id="Phobius"/>
    </source>
</evidence>
<dbReference type="SUPFAM" id="SSF54106">
    <property type="entry name" value="LysM domain"/>
    <property type="match status" value="1"/>
</dbReference>
<dbReference type="InterPro" id="IPR008258">
    <property type="entry name" value="Transglycosylase_SLT_dom_1"/>
</dbReference>
<dbReference type="PROSITE" id="PS51782">
    <property type="entry name" value="LYSM"/>
    <property type="match status" value="2"/>
</dbReference>
<proteinExistence type="predicted"/>
<evidence type="ECO:0000313" key="3">
    <source>
        <dbReference type="EMBL" id="MBB5347667.1"/>
    </source>
</evidence>
<keyword evidence="4" id="KW-1185">Reference proteome</keyword>
<dbReference type="Gene3D" id="3.10.350.10">
    <property type="entry name" value="LysM domain"/>
    <property type="match status" value="1"/>
</dbReference>
<dbReference type="Pfam" id="PF01464">
    <property type="entry name" value="SLT"/>
    <property type="match status" value="1"/>
</dbReference>
<name>A0A840UN25_9BACT</name>
<dbReference type="PANTHER" id="PTHR33734">
    <property type="entry name" value="LYSM DOMAIN-CONTAINING GPI-ANCHORED PROTEIN 2"/>
    <property type="match status" value="1"/>
</dbReference>
<evidence type="ECO:0000259" key="2">
    <source>
        <dbReference type="PROSITE" id="PS51782"/>
    </source>
</evidence>
<dbReference type="Proteomes" id="UP000539642">
    <property type="component" value="Unassembled WGS sequence"/>
</dbReference>
<dbReference type="InterPro" id="IPR018392">
    <property type="entry name" value="LysM"/>
</dbReference>
<keyword evidence="1" id="KW-1133">Transmembrane helix</keyword>
<dbReference type="Gene3D" id="1.10.530.10">
    <property type="match status" value="1"/>
</dbReference>
<accession>A0A840UN25</accession>
<feature type="transmembrane region" description="Helical" evidence="1">
    <location>
        <begin position="12"/>
        <end position="34"/>
    </location>
</feature>
<dbReference type="AlphaFoldDB" id="A0A840UN25"/>
<dbReference type="PANTHER" id="PTHR33734:SF22">
    <property type="entry name" value="MEMBRANE-BOUND LYTIC MUREIN TRANSGLYCOSYLASE D"/>
    <property type="match status" value="1"/>
</dbReference>
<dbReference type="GO" id="GO:0008932">
    <property type="term" value="F:lytic endotransglycosylase activity"/>
    <property type="evidence" value="ECO:0007669"/>
    <property type="project" value="TreeGrafter"/>
</dbReference>
<sequence length="569" mass="62780">MKKSNPTVGTSVAHLFQGLFFIMLGMIVCIPLNAHASSGNTHFPLYPAIQDNVTFWKSIYSRYSLNTAVIHDQNDLSIIYEVVTKIDDSVPGAGKANKLLIERKKRHYSAILRKLSRTAPATAEERRITAMFSGSNRQQRMAAAAESIRSQTGQRERFLAGVIRSGAYLPTIKQVLRSYGLPEDLAYLPHVESSFNTEAYSKVGASGIWQFTKSTGKSYLRIDQAVDERSDPIIAAHAAAKYLKNSYSQLGTWPLALTSYNYGTAGMKRALNEKGSYERIFAEYDKGYFKFASRNFYSEFLAALQCAKELERKPGVRLDQPLPTRTVTLKASADIRQIRKHFGVSQRNLERLNPALRSEVLTGKRQVPKGYALRLPAPASAVTPIIAAKGKSSNGSALTTRDTVHQVRRGETLTAIAGKYGTSTQELARINGLDSSVIRIGQKLRITDQPGTLQTATVAAPVKIHAATTKLTGSRSRLAVHKTTIHEGKRYGKIQVQPGESLNLLAKWTATPTTKLQRLNNLGQGGRINAGRDLVLVFDKVSVNHFHQKRQQFHLKSKADDLTSVNPAG</sequence>
<feature type="domain" description="LysM" evidence="2">
    <location>
        <begin position="492"/>
        <end position="536"/>
    </location>
</feature>
<dbReference type="CDD" id="cd16894">
    <property type="entry name" value="MltD-like"/>
    <property type="match status" value="1"/>
</dbReference>
<organism evidence="3 4">
    <name type="scientific">Desulfoprunum benzoelyticum</name>
    <dbReference type="NCBI Taxonomy" id="1506996"/>
    <lineage>
        <taxon>Bacteria</taxon>
        <taxon>Pseudomonadati</taxon>
        <taxon>Thermodesulfobacteriota</taxon>
        <taxon>Desulfobulbia</taxon>
        <taxon>Desulfobulbales</taxon>
        <taxon>Desulfobulbaceae</taxon>
        <taxon>Desulfoprunum</taxon>
    </lineage>
</organism>
<comment type="caution">
    <text evidence="3">The sequence shown here is derived from an EMBL/GenBank/DDBJ whole genome shotgun (WGS) entry which is preliminary data.</text>
</comment>
<dbReference type="RefSeq" id="WP_183349620.1">
    <property type="nucleotide sequence ID" value="NZ_JACHEO010000005.1"/>
</dbReference>
<dbReference type="SUPFAM" id="SSF53955">
    <property type="entry name" value="Lysozyme-like"/>
    <property type="match status" value="1"/>
</dbReference>
<protein>
    <submittedName>
        <fullName evidence="3">Membrane-bound lytic murein transglycosylase D</fullName>
    </submittedName>
</protein>
<dbReference type="InterPro" id="IPR023346">
    <property type="entry name" value="Lysozyme-like_dom_sf"/>
</dbReference>
<dbReference type="CDD" id="cd00118">
    <property type="entry name" value="LysM"/>
    <property type="match status" value="2"/>
</dbReference>
<reference evidence="3 4" key="1">
    <citation type="submission" date="2020-08" db="EMBL/GenBank/DDBJ databases">
        <title>Genomic Encyclopedia of Type Strains, Phase IV (KMG-IV): sequencing the most valuable type-strain genomes for metagenomic binning, comparative biology and taxonomic classification.</title>
        <authorList>
            <person name="Goeker M."/>
        </authorList>
    </citation>
    <scope>NUCLEOTIDE SEQUENCE [LARGE SCALE GENOMIC DNA]</scope>
    <source>
        <strain evidence="3 4">DSM 28570</strain>
    </source>
</reference>
<dbReference type="EMBL" id="JACHEO010000005">
    <property type="protein sequence ID" value="MBB5347667.1"/>
    <property type="molecule type" value="Genomic_DNA"/>
</dbReference>
<gene>
    <name evidence="3" type="ORF">HNQ81_001388</name>
</gene>
<feature type="domain" description="LysM" evidence="2">
    <location>
        <begin position="403"/>
        <end position="446"/>
    </location>
</feature>
<dbReference type="Pfam" id="PF01476">
    <property type="entry name" value="LysM"/>
    <property type="match status" value="2"/>
</dbReference>